<evidence type="ECO:0000256" key="4">
    <source>
        <dbReference type="ARBA" id="ARBA00023163"/>
    </source>
</evidence>
<feature type="region of interest" description="Disordered" evidence="6">
    <location>
        <begin position="615"/>
        <end position="648"/>
    </location>
</feature>
<dbReference type="GO" id="GO:0046983">
    <property type="term" value="F:protein dimerization activity"/>
    <property type="evidence" value="ECO:0007669"/>
    <property type="project" value="InterPro"/>
</dbReference>
<evidence type="ECO:0000256" key="2">
    <source>
        <dbReference type="ARBA" id="ARBA00023015"/>
    </source>
</evidence>
<feature type="compositionally biased region" description="Low complexity" evidence="6">
    <location>
        <begin position="699"/>
        <end position="711"/>
    </location>
</feature>
<dbReference type="SMART" id="SM00353">
    <property type="entry name" value="HLH"/>
    <property type="match status" value="1"/>
</dbReference>
<feature type="region of interest" description="Disordered" evidence="6">
    <location>
        <begin position="140"/>
        <end position="187"/>
    </location>
</feature>
<dbReference type="PANTHER" id="PTHR11793">
    <property type="entry name" value="BASIC HELIX-LOOP-HELIX TRANSCRIPTION FACTOR"/>
    <property type="match status" value="1"/>
</dbReference>
<dbReference type="InterPro" id="IPR036638">
    <property type="entry name" value="HLH_DNA-bd_sf"/>
</dbReference>
<evidence type="ECO:0000256" key="6">
    <source>
        <dbReference type="SAM" id="MobiDB-lite"/>
    </source>
</evidence>
<name>A0AAD9N569_9ANNE</name>
<comment type="caution">
    <text evidence="8">The sequence shown here is derived from an EMBL/GenBank/DDBJ whole genome shotgun (WGS) entry which is preliminary data.</text>
</comment>
<dbReference type="InterPro" id="IPR051098">
    <property type="entry name" value="NeuroDiff_E-box_TFs"/>
</dbReference>
<dbReference type="Proteomes" id="UP001208570">
    <property type="component" value="Unassembled WGS sequence"/>
</dbReference>
<feature type="compositionally biased region" description="Polar residues" evidence="6">
    <location>
        <begin position="974"/>
        <end position="983"/>
    </location>
</feature>
<dbReference type="GO" id="GO:0000981">
    <property type="term" value="F:DNA-binding transcription factor activity, RNA polymerase II-specific"/>
    <property type="evidence" value="ECO:0007669"/>
    <property type="project" value="TreeGrafter"/>
</dbReference>
<keyword evidence="3" id="KW-0238">DNA-binding</keyword>
<dbReference type="InterPro" id="IPR011598">
    <property type="entry name" value="bHLH_dom"/>
</dbReference>
<feature type="region of interest" description="Disordered" evidence="6">
    <location>
        <begin position="699"/>
        <end position="733"/>
    </location>
</feature>
<feature type="region of interest" description="Disordered" evidence="6">
    <location>
        <begin position="953"/>
        <end position="1017"/>
    </location>
</feature>
<dbReference type="AlphaFoldDB" id="A0AAD9N569"/>
<evidence type="ECO:0000256" key="1">
    <source>
        <dbReference type="ARBA" id="ARBA00004123"/>
    </source>
</evidence>
<reference evidence="8" key="1">
    <citation type="journal article" date="2023" name="Mol. Biol. Evol.">
        <title>Third-Generation Sequencing Reveals the Adaptive Role of the Epigenome in Three Deep-Sea Polychaetes.</title>
        <authorList>
            <person name="Perez M."/>
            <person name="Aroh O."/>
            <person name="Sun Y."/>
            <person name="Lan Y."/>
            <person name="Juniper S.K."/>
            <person name="Young C.R."/>
            <person name="Angers B."/>
            <person name="Qian P.Y."/>
        </authorList>
    </citation>
    <scope>NUCLEOTIDE SEQUENCE</scope>
    <source>
        <strain evidence="8">P08H-3</strain>
    </source>
</reference>
<keyword evidence="2" id="KW-0805">Transcription regulation</keyword>
<feature type="compositionally biased region" description="Basic and acidic residues" evidence="6">
    <location>
        <begin position="484"/>
        <end position="526"/>
    </location>
</feature>
<dbReference type="Pfam" id="PF00010">
    <property type="entry name" value="HLH"/>
    <property type="match status" value="1"/>
</dbReference>
<feature type="compositionally biased region" description="Basic and acidic residues" evidence="6">
    <location>
        <begin position="615"/>
        <end position="626"/>
    </location>
</feature>
<comment type="subcellular location">
    <subcellularLocation>
        <location evidence="1">Nucleus</location>
    </subcellularLocation>
</comment>
<dbReference type="GO" id="GO:0000785">
    <property type="term" value="C:chromatin"/>
    <property type="evidence" value="ECO:0007669"/>
    <property type="project" value="TreeGrafter"/>
</dbReference>
<dbReference type="GO" id="GO:0005667">
    <property type="term" value="C:transcription regulator complex"/>
    <property type="evidence" value="ECO:0007669"/>
    <property type="project" value="TreeGrafter"/>
</dbReference>
<sequence length="1017" mass="108766">MGRSLLIAGCLTRQNITWSEFIHHQITCKYRWLPVYTEKSTRGLAANDTQPLAVNLPQGLGVQRIYKHQTNSTDAPRHCNPASELLAEALRFSRRLCLLLEPGRLPDENCAPSAVFVVVLGNIALMKDLMAPGLPPMSSFGRPGQVPGPPSSSTYTTTSPTVNGAEIAGPPPPPTNNTQPQDSSQQIGKALASKYLPASTYLYPILTGSSCRWWQIDGSSATVLCLWKTIDYKICALVGPTSHWPRSTTTTSPQFESHLHSLQSRMEERLDDAIHVLRHHAEAGELMPGVPGVPNMPPGMVLTPSQHSNGLVHGNINSGFPPGMPPMHAPYQDSQMRACAFCRARQDLELVMWYSPPYNGNSYYNNGTAGFTSGDGAGYYNATQQYYHRPTGTGSYTDNLRNIPSMFSSDTTSSSSAVSCNGLWGYGASSDPYYLPHYSSTTPLTNGYEQQVWTGSGSQLVSEERNASRSSGGPEPPSLNSLPNEREQVREQTTDGSIKVEKMERDNHKDDASSTTSTEDKSKDGATSKTALLKPHTPKNSGKRSTHDDLDDDFRVRVRDINEAFKELGRMCTIHMNNEKPQTKLTILQQAVNVITGLEQQVRERNLNPKAACLKRREEEKTEELPGRLGPPTDLAQQAALGGPKVGPPPSVTLSHSYSRFLLKMQLYFDVAKSKTSTHFNISEQELSWSGGHNVNVVRRGRRSSSGGRRSAVAPYTSHPGYTMMSPGSDGSSLDSLGNVAATSAAAAELSNSHDVGLVTIATQDQLQNPTAVGSATSAPLQALYPPPGMMYTADGQYLVPNAEYYSQQAATSTPQQQEVATYFLSPPPPPTASQVTEVIMQQSSGLAASLTPVLSNSSALYANYPTSAMSSSVTTVGTTDSVAATVVQVQAPVVLPVVSGPYAVSAEAVPGPTGDEVGMDGAERVIESSTSSEATTSLGTDCVRAESCGQALDPMTATSPDTVPISPARPSHENPTNGQAVNIGNIEAVPEDNSGVCSVNTGKPGSNDNDNGSGKA</sequence>
<keyword evidence="4" id="KW-0804">Transcription</keyword>
<proteinExistence type="predicted"/>
<dbReference type="EMBL" id="JAODUP010000196">
    <property type="protein sequence ID" value="KAK2157195.1"/>
    <property type="molecule type" value="Genomic_DNA"/>
</dbReference>
<organism evidence="8 9">
    <name type="scientific">Paralvinella palmiformis</name>
    <dbReference type="NCBI Taxonomy" id="53620"/>
    <lineage>
        <taxon>Eukaryota</taxon>
        <taxon>Metazoa</taxon>
        <taxon>Spiralia</taxon>
        <taxon>Lophotrochozoa</taxon>
        <taxon>Annelida</taxon>
        <taxon>Polychaeta</taxon>
        <taxon>Sedentaria</taxon>
        <taxon>Canalipalpata</taxon>
        <taxon>Terebellida</taxon>
        <taxon>Terebelliformia</taxon>
        <taxon>Alvinellidae</taxon>
        <taxon>Paralvinella</taxon>
    </lineage>
</organism>
<evidence type="ECO:0000313" key="9">
    <source>
        <dbReference type="Proteomes" id="UP001208570"/>
    </source>
</evidence>
<dbReference type="GO" id="GO:0005634">
    <property type="term" value="C:nucleus"/>
    <property type="evidence" value="ECO:0007669"/>
    <property type="project" value="UniProtKB-SubCell"/>
</dbReference>
<dbReference type="PROSITE" id="PS50888">
    <property type="entry name" value="BHLH"/>
    <property type="match status" value="1"/>
</dbReference>
<feature type="region of interest" description="Disordered" evidence="6">
    <location>
        <begin position="455"/>
        <end position="549"/>
    </location>
</feature>
<feature type="compositionally biased region" description="Low complexity" evidence="6">
    <location>
        <begin position="151"/>
        <end position="161"/>
    </location>
</feature>
<evidence type="ECO:0000259" key="7">
    <source>
        <dbReference type="PROSITE" id="PS50888"/>
    </source>
</evidence>
<keyword evidence="9" id="KW-1185">Reference proteome</keyword>
<accession>A0AAD9N569</accession>
<evidence type="ECO:0000313" key="8">
    <source>
        <dbReference type="EMBL" id="KAK2157195.1"/>
    </source>
</evidence>
<gene>
    <name evidence="8" type="ORF">LSH36_196g07000</name>
</gene>
<evidence type="ECO:0000256" key="3">
    <source>
        <dbReference type="ARBA" id="ARBA00023125"/>
    </source>
</evidence>
<keyword evidence="5" id="KW-0539">Nucleus</keyword>
<protein>
    <recommendedName>
        <fullName evidence="7">BHLH domain-containing protein</fullName>
    </recommendedName>
</protein>
<evidence type="ECO:0000256" key="5">
    <source>
        <dbReference type="ARBA" id="ARBA00023242"/>
    </source>
</evidence>
<dbReference type="SUPFAM" id="SSF47459">
    <property type="entry name" value="HLH, helix-loop-helix DNA-binding domain"/>
    <property type="match status" value="1"/>
</dbReference>
<dbReference type="GO" id="GO:0000978">
    <property type="term" value="F:RNA polymerase II cis-regulatory region sequence-specific DNA binding"/>
    <property type="evidence" value="ECO:0007669"/>
    <property type="project" value="TreeGrafter"/>
</dbReference>
<dbReference type="Gene3D" id="4.10.280.10">
    <property type="entry name" value="Helix-loop-helix DNA-binding domain"/>
    <property type="match status" value="1"/>
</dbReference>
<feature type="compositionally biased region" description="Polar residues" evidence="6">
    <location>
        <begin position="996"/>
        <end position="1017"/>
    </location>
</feature>
<feature type="domain" description="BHLH" evidence="7">
    <location>
        <begin position="545"/>
        <end position="598"/>
    </location>
</feature>
<dbReference type="PANTHER" id="PTHR11793:SF13">
    <property type="entry name" value="PROTEIN DAUGHTERLESS"/>
    <property type="match status" value="1"/>
</dbReference>